<feature type="region of interest" description="Disordered" evidence="1">
    <location>
        <begin position="452"/>
        <end position="502"/>
    </location>
</feature>
<dbReference type="RefSeq" id="WP_415866370.1">
    <property type="nucleotide sequence ID" value="NZ_CP134537.1"/>
</dbReference>
<evidence type="ECO:0000313" key="2">
    <source>
        <dbReference type="EMBL" id="WNH10021.1"/>
    </source>
</evidence>
<proteinExistence type="predicted"/>
<feature type="compositionally biased region" description="Basic and acidic residues" evidence="1">
    <location>
        <begin position="471"/>
        <end position="502"/>
    </location>
</feature>
<organism evidence="2 3">
    <name type="scientific">Thalassobellus suaedae</name>
    <dbReference type="NCBI Taxonomy" id="3074124"/>
    <lineage>
        <taxon>Bacteria</taxon>
        <taxon>Pseudomonadati</taxon>
        <taxon>Bacteroidota</taxon>
        <taxon>Flavobacteriia</taxon>
        <taxon>Flavobacteriales</taxon>
        <taxon>Flavobacteriaceae</taxon>
        <taxon>Thalassobellus</taxon>
    </lineage>
</organism>
<gene>
    <name evidence="2" type="ORF">RHP51_04810</name>
</gene>
<name>A0ABY9XW48_9FLAO</name>
<dbReference type="Proteomes" id="UP001302806">
    <property type="component" value="Chromosome"/>
</dbReference>
<protein>
    <recommendedName>
        <fullName evidence="4">Large polyvalent protein-associated domain-containing protein</fullName>
    </recommendedName>
</protein>
<sequence length="944" mass="105928">MNKTIGDVTSMPEELHKEVLKINTEAGLLRKQAEDIYINGTTPNKEALIKSINDKYTALQDKRTAIVNGETTIVDTLPLQQQDTLKREALNELTQEQNPDGKKNITIDDAQITERANNIYLKNKDAKSKENTTETKEQKVEDATPETQVESEKGVEDTLSSVVELNPENTNEAQTKGDTTTDANIQPGVETGSKQGKNKDTQPTVDPRASDTKTEIEKEYTVNDSEKAPKYKITFKEGVLDIKDSKGKTPSPPTQRKLLDKYANDFDFTNGKKSTIQTEAIDPVEHIAATSNNPAEIAETILNTNTKAYLEDNLDYSERIIAENIGKIDRDSFINFGDKNYINNNLARAYLKKGGVPIDTFIEELNEDFGTNLTEQDVIDFIVKNPNGPEDAYRAIRRDKIDPLKTAFTNKTGLPANAKFLNKAIKQQLAKNENFSVVDVFNDEQLISLLNEREQAEQETYTTRTNPSTRESSRQDENRPGVREKSEGDSEGNSDSKDLNKNEIDRVFKENSELSNIGTKKQYKEYLLSVFPNSKIQNILYRAGNFNSELIFTTPDYEYSKALYFGEVKVNSVLLDINNPYVITDIYNGEKDNPNNINNINDSIVVNIKGVRKVDPTNAEIYEVAVKDKKKIHVLASKQDIDGFKKFVNPKDNTNTEQASQASVKTLTNERIKPSKQKPTGTPKKLNTIIREVGDNLKSTLVYGKSSRRGVAGTYSPSNTLVKIKRAGDLDTVAHELGHLLDDRHDIVSKTKGGPNEIKLVKQLKWFSERGGSNPPSSLSAKRKADYLEREGLAEFIRGYIANPKETKAIAPELYSHFESNIDTKTKTILKEFSKDFLNFANASYGEQILSNVENSTLPDKEGFKTWLDQFKNEDGILNIHWLDKVKSNWTNSMHVANKAFAFVQDLKGNKVTNLKPEENFEVTSRLLGGINGKINNLLSNSTL</sequence>
<feature type="compositionally biased region" description="Polar residues" evidence="1">
    <location>
        <begin position="458"/>
        <end position="470"/>
    </location>
</feature>
<dbReference type="EMBL" id="CP134537">
    <property type="protein sequence ID" value="WNH10021.1"/>
    <property type="molecule type" value="Genomic_DNA"/>
</dbReference>
<accession>A0ABY9XW48</accession>
<evidence type="ECO:0000313" key="3">
    <source>
        <dbReference type="Proteomes" id="UP001302806"/>
    </source>
</evidence>
<evidence type="ECO:0000256" key="1">
    <source>
        <dbReference type="SAM" id="MobiDB-lite"/>
    </source>
</evidence>
<evidence type="ECO:0008006" key="4">
    <source>
        <dbReference type="Google" id="ProtNLM"/>
    </source>
</evidence>
<dbReference type="SUPFAM" id="SSF55486">
    <property type="entry name" value="Metalloproteases ('zincins'), catalytic domain"/>
    <property type="match status" value="1"/>
</dbReference>
<feature type="compositionally biased region" description="Polar residues" evidence="1">
    <location>
        <begin position="158"/>
        <end position="184"/>
    </location>
</feature>
<feature type="region of interest" description="Disordered" evidence="1">
    <location>
        <begin position="121"/>
        <end position="212"/>
    </location>
</feature>
<feature type="compositionally biased region" description="Basic and acidic residues" evidence="1">
    <location>
        <begin position="122"/>
        <end position="142"/>
    </location>
</feature>
<reference evidence="2 3" key="1">
    <citation type="submission" date="2023-09" db="EMBL/GenBank/DDBJ databases">
        <title>Thalassobella suaedae gen. nov., sp. nov., a marine bacterium of the family Flavobacteriaceae isolated from a halophyte Suaeda japonica.</title>
        <authorList>
            <person name="Lee S.Y."/>
            <person name="Hwang C.Y."/>
        </authorList>
    </citation>
    <scope>NUCLEOTIDE SEQUENCE [LARGE SCALE GENOMIC DNA]</scope>
    <source>
        <strain evidence="2 3">HL-DH14</strain>
    </source>
</reference>